<keyword evidence="1" id="KW-0808">Transferase</keyword>
<keyword evidence="2" id="KW-1185">Reference proteome</keyword>
<dbReference type="InterPro" id="IPR029063">
    <property type="entry name" value="SAM-dependent_MTases_sf"/>
</dbReference>
<organism evidence="1 2">
    <name type="scientific">Chryseobacterium taeanense</name>
    <dbReference type="NCBI Taxonomy" id="311334"/>
    <lineage>
        <taxon>Bacteria</taxon>
        <taxon>Pseudomonadati</taxon>
        <taxon>Bacteroidota</taxon>
        <taxon>Flavobacteriia</taxon>
        <taxon>Flavobacteriales</taxon>
        <taxon>Weeksellaceae</taxon>
        <taxon>Chryseobacterium group</taxon>
        <taxon>Chryseobacterium</taxon>
    </lineage>
</organism>
<dbReference type="AlphaFoldDB" id="A0A1G8NV67"/>
<proteinExistence type="predicted"/>
<evidence type="ECO:0000313" key="1">
    <source>
        <dbReference type="EMBL" id="SDI84093.1"/>
    </source>
</evidence>
<keyword evidence="1" id="KW-0489">Methyltransferase</keyword>
<protein>
    <submittedName>
        <fullName evidence="1">Methyltransferase domain-containing protein</fullName>
    </submittedName>
</protein>
<dbReference type="STRING" id="311334.SAMN05421846_11525"/>
<dbReference type="Gene3D" id="3.40.50.150">
    <property type="entry name" value="Vaccinia Virus protein VP39"/>
    <property type="match status" value="1"/>
</dbReference>
<gene>
    <name evidence="1" type="ORF">SAMN05421846_11525</name>
</gene>
<dbReference type="CDD" id="cd02440">
    <property type="entry name" value="AdoMet_MTases"/>
    <property type="match status" value="1"/>
</dbReference>
<dbReference type="GO" id="GO:0032259">
    <property type="term" value="P:methylation"/>
    <property type="evidence" value="ECO:0007669"/>
    <property type="project" value="UniProtKB-KW"/>
</dbReference>
<dbReference type="Pfam" id="PF13489">
    <property type="entry name" value="Methyltransf_23"/>
    <property type="match status" value="1"/>
</dbReference>
<dbReference type="PANTHER" id="PTHR43861">
    <property type="entry name" value="TRANS-ACONITATE 2-METHYLTRANSFERASE-RELATED"/>
    <property type="match status" value="1"/>
</dbReference>
<dbReference type="EMBL" id="FNDW01000015">
    <property type="protein sequence ID" value="SDI84093.1"/>
    <property type="molecule type" value="Genomic_DNA"/>
</dbReference>
<sequence length="286" mass="33668">MISEFYLLQKTNTMKIKDHFLTQEIFEIRETETKGVFKTFPIPENIYKYYESEDYISHHQDSGSLKEKLYKFLQSFNLQYKKTILLDRIKKGSKVLDYGCGAGEFVKYIENDFTVFGFEPDADARNAASRKLSKATILDNINSIEDNSLDAITLWHVFEHIENQDEMLEVFNKKLKEKGLLIIAVPNPTSYDALHYKEYWAAYDVPRHIYHFTKKGMENLINKKPNWKLRKIKPLVLDSYYISMLSEKYKKSSLFWLKAMIFGTISNVKALFSSEFSSLIYIIEKK</sequence>
<evidence type="ECO:0000313" key="2">
    <source>
        <dbReference type="Proteomes" id="UP000198869"/>
    </source>
</evidence>
<name>A0A1G8NV67_9FLAO</name>
<dbReference type="GO" id="GO:0008168">
    <property type="term" value="F:methyltransferase activity"/>
    <property type="evidence" value="ECO:0007669"/>
    <property type="project" value="UniProtKB-KW"/>
</dbReference>
<accession>A0A1G8NV67</accession>
<reference evidence="2" key="1">
    <citation type="submission" date="2016-10" db="EMBL/GenBank/DDBJ databases">
        <authorList>
            <person name="Varghese N."/>
            <person name="Submissions S."/>
        </authorList>
    </citation>
    <scope>NUCLEOTIDE SEQUENCE [LARGE SCALE GENOMIC DNA]</scope>
    <source>
        <strain evidence="2">DSM 17071</strain>
    </source>
</reference>
<dbReference type="SUPFAM" id="SSF53335">
    <property type="entry name" value="S-adenosyl-L-methionine-dependent methyltransferases"/>
    <property type="match status" value="1"/>
</dbReference>
<dbReference type="Proteomes" id="UP000198869">
    <property type="component" value="Unassembled WGS sequence"/>
</dbReference>